<proteinExistence type="predicted"/>
<organism evidence="1">
    <name type="scientific">Streptomyces haneummycinicus</name>
    <dbReference type="NCBI Taxonomy" id="3074435"/>
    <lineage>
        <taxon>Bacteria</taxon>
        <taxon>Bacillati</taxon>
        <taxon>Actinomycetota</taxon>
        <taxon>Actinomycetes</taxon>
        <taxon>Kitasatosporales</taxon>
        <taxon>Streptomycetaceae</taxon>
        <taxon>Streptomyces</taxon>
    </lineage>
</organism>
<reference evidence="1" key="2">
    <citation type="submission" date="2024-07" db="EMBL/GenBank/DDBJ databases">
        <title>Streptomyces haneummycinica sp. nov., a new antibiotic-producing actinobacterium isolated from marine sediment.</title>
        <authorList>
            <person name="Uemura M."/>
            <person name="Hamada M."/>
            <person name="Hirano S."/>
            <person name="Kobayashi K."/>
            <person name="Ohshiro T."/>
            <person name="Kobayashi T."/>
            <person name="Terahara T."/>
        </authorList>
    </citation>
    <scope>NUCLEOTIDE SEQUENCE</scope>
    <source>
        <strain evidence="1">KM77-8</strain>
    </source>
</reference>
<protein>
    <submittedName>
        <fullName evidence="1">Uncharacterized protein</fullName>
    </submittedName>
</protein>
<dbReference type="AlphaFoldDB" id="A0AAT9HYF3"/>
<dbReference type="EMBL" id="AP035768">
    <property type="protein sequence ID" value="BFO22743.1"/>
    <property type="molecule type" value="Genomic_DNA"/>
</dbReference>
<gene>
    <name evidence="1" type="ORF">SHKM778_91310</name>
</gene>
<evidence type="ECO:0000313" key="1">
    <source>
        <dbReference type="EMBL" id="BFO22743.1"/>
    </source>
</evidence>
<sequence>MPFDVYLDDDGRIRKLRHRFSFVNGRQEAPVAVASTTLLYDFGVPADVRLPAGDDIYAGRIAEE</sequence>
<reference evidence="1" key="1">
    <citation type="submission" date="2024-06" db="EMBL/GenBank/DDBJ databases">
        <authorList>
            <consortium name="consrtm"/>
            <person name="Uemura M."/>
            <person name="Terahara T."/>
        </authorList>
    </citation>
    <scope>NUCLEOTIDE SEQUENCE</scope>
    <source>
        <strain evidence="1">KM77-8</strain>
    </source>
</reference>
<name>A0AAT9HYF3_9ACTN</name>
<accession>A0AAT9HYF3</accession>